<name>A0A7M5X131_9CNID</name>
<evidence type="ECO:0000256" key="2">
    <source>
        <dbReference type="ARBA" id="ARBA00022723"/>
    </source>
</evidence>
<evidence type="ECO:0000256" key="5">
    <source>
        <dbReference type="ARBA" id="ARBA00022833"/>
    </source>
</evidence>
<dbReference type="Pfam" id="PF06839">
    <property type="entry name" value="Zn_ribbon_GRF"/>
    <property type="match status" value="1"/>
</dbReference>
<evidence type="ECO:0000256" key="7">
    <source>
        <dbReference type="PROSITE-ProRule" id="PRU01343"/>
    </source>
</evidence>
<dbReference type="InterPro" id="IPR047201">
    <property type="entry name" value="ERI-1_3'hExo-like"/>
</dbReference>
<dbReference type="Pfam" id="PF00929">
    <property type="entry name" value="RNase_T"/>
    <property type="match status" value="1"/>
</dbReference>
<dbReference type="PANTHER" id="PTHR23044">
    <property type="entry name" value="3'-5' EXONUCLEASE ERI1-RELATED"/>
    <property type="match status" value="1"/>
</dbReference>
<dbReference type="PANTHER" id="PTHR23044:SF61">
    <property type="entry name" value="3'-5' EXORIBONUCLEASE 1-RELATED"/>
    <property type="match status" value="1"/>
</dbReference>
<protein>
    <recommendedName>
        <fullName evidence="9">GRF-type domain-containing protein</fullName>
    </recommendedName>
</protein>
<dbReference type="GO" id="GO:0003676">
    <property type="term" value="F:nucleic acid binding"/>
    <property type="evidence" value="ECO:0007669"/>
    <property type="project" value="InterPro"/>
</dbReference>
<dbReference type="RefSeq" id="XP_066917286.1">
    <property type="nucleotide sequence ID" value="XM_067061185.1"/>
</dbReference>
<dbReference type="InterPro" id="IPR012337">
    <property type="entry name" value="RNaseH-like_sf"/>
</dbReference>
<dbReference type="InterPro" id="IPR010666">
    <property type="entry name" value="Znf_GRF"/>
</dbReference>
<organism evidence="10 11">
    <name type="scientific">Clytia hemisphaerica</name>
    <dbReference type="NCBI Taxonomy" id="252671"/>
    <lineage>
        <taxon>Eukaryota</taxon>
        <taxon>Metazoa</taxon>
        <taxon>Cnidaria</taxon>
        <taxon>Hydrozoa</taxon>
        <taxon>Hydroidolina</taxon>
        <taxon>Leptothecata</taxon>
        <taxon>Obeliida</taxon>
        <taxon>Clytiidae</taxon>
        <taxon>Clytia</taxon>
    </lineage>
</organism>
<dbReference type="GO" id="GO:0008270">
    <property type="term" value="F:zinc ion binding"/>
    <property type="evidence" value="ECO:0007669"/>
    <property type="project" value="UniProtKB-KW"/>
</dbReference>
<proteinExistence type="predicted"/>
<dbReference type="GO" id="GO:0000175">
    <property type="term" value="F:3'-5'-RNA exonuclease activity"/>
    <property type="evidence" value="ECO:0007669"/>
    <property type="project" value="InterPro"/>
</dbReference>
<dbReference type="Proteomes" id="UP000594262">
    <property type="component" value="Unplaced"/>
</dbReference>
<keyword evidence="6" id="KW-0269">Exonuclease</keyword>
<keyword evidence="2" id="KW-0479">Metal-binding</keyword>
<dbReference type="InterPro" id="IPR036397">
    <property type="entry name" value="RNaseH_sf"/>
</dbReference>
<dbReference type="SUPFAM" id="SSF53098">
    <property type="entry name" value="Ribonuclease H-like"/>
    <property type="match status" value="1"/>
</dbReference>
<accession>A0A7M5X131</accession>
<feature type="domain" description="GRF-type" evidence="9">
    <location>
        <begin position="312"/>
        <end position="354"/>
    </location>
</feature>
<evidence type="ECO:0000256" key="8">
    <source>
        <dbReference type="SAM" id="MobiDB-lite"/>
    </source>
</evidence>
<evidence type="ECO:0000259" key="9">
    <source>
        <dbReference type="PROSITE" id="PS51999"/>
    </source>
</evidence>
<evidence type="ECO:0000313" key="11">
    <source>
        <dbReference type="Proteomes" id="UP000594262"/>
    </source>
</evidence>
<evidence type="ECO:0000313" key="10">
    <source>
        <dbReference type="EnsemblMetazoa" id="CLYHEMP015930.3"/>
    </source>
</evidence>
<dbReference type="Gene3D" id="3.30.420.10">
    <property type="entry name" value="Ribonuclease H-like superfamily/Ribonuclease H"/>
    <property type="match status" value="1"/>
</dbReference>
<feature type="compositionally biased region" description="Basic and acidic residues" evidence="8">
    <location>
        <begin position="263"/>
        <end position="272"/>
    </location>
</feature>
<dbReference type="EnsemblMetazoa" id="CLYHEMT015930.3">
    <property type="protein sequence ID" value="CLYHEMP015930.3"/>
    <property type="gene ID" value="CLYHEMG015930"/>
</dbReference>
<keyword evidence="4" id="KW-0378">Hydrolase</keyword>
<keyword evidence="5" id="KW-0862">Zinc</keyword>
<evidence type="ECO:0000256" key="6">
    <source>
        <dbReference type="ARBA" id="ARBA00022839"/>
    </source>
</evidence>
<dbReference type="SMART" id="SM00479">
    <property type="entry name" value="EXOIII"/>
    <property type="match status" value="1"/>
</dbReference>
<keyword evidence="3 7" id="KW-0863">Zinc-finger</keyword>
<dbReference type="PROSITE" id="PS51999">
    <property type="entry name" value="ZF_GRF"/>
    <property type="match status" value="1"/>
</dbReference>
<evidence type="ECO:0000256" key="3">
    <source>
        <dbReference type="ARBA" id="ARBA00022771"/>
    </source>
</evidence>
<evidence type="ECO:0000256" key="4">
    <source>
        <dbReference type="ARBA" id="ARBA00022801"/>
    </source>
</evidence>
<dbReference type="InterPro" id="IPR013520">
    <property type="entry name" value="Ribonucl_H"/>
</dbReference>
<reference evidence="10" key="1">
    <citation type="submission" date="2021-01" db="UniProtKB">
        <authorList>
            <consortium name="EnsemblMetazoa"/>
        </authorList>
    </citation>
    <scope>IDENTIFICATION</scope>
</reference>
<feature type="region of interest" description="Disordered" evidence="8">
    <location>
        <begin position="263"/>
        <end position="291"/>
    </location>
</feature>
<feature type="compositionally biased region" description="Basic and acidic residues" evidence="8">
    <location>
        <begin position="281"/>
        <end position="290"/>
    </location>
</feature>
<evidence type="ECO:0000256" key="1">
    <source>
        <dbReference type="ARBA" id="ARBA00022722"/>
    </source>
</evidence>
<dbReference type="InterPro" id="IPR051274">
    <property type="entry name" value="3-5_Exoribonuclease"/>
</dbReference>
<dbReference type="AlphaFoldDB" id="A0A7M5X131"/>
<keyword evidence="11" id="KW-1185">Reference proteome</keyword>
<sequence>MAFSSSITTKELARRLGLLKRRSSSISSNKEGQPSKKKSQIFSYVIVLDFEATCWKEKLNGHHNEIIEFPAVLLDLSSGEIVDRFQHYVKPSEHKKLSTFCTELTGITQEQVDGGISTRQCLKYFEDWVRKWKEEKQFTFDQNLNCKKRCALATWTDWDLNVCLKYECKRKGIQYPNYMKSWIDLKKTYKEFYMRPPKGLRHAMEEVNLTFRGREHSGIDDATNTAYLTWQMIKDGCQLVLTKSLLLNVKTVDEVNKQGKIESTKEKKENKSTDTGSIQQKENKENDEIRTPISVGHQNPMLKTIKITPPLCKCGRRCKRKKVMNPGPNIDRVFYSCPESRNSGCKYFKWEEKLLSRTTMSKQTFTPRDQNTKIQFETFKKRSELKDACTNLFNT</sequence>
<dbReference type="CDD" id="cd06133">
    <property type="entry name" value="ERI-1_3'hExo_like"/>
    <property type="match status" value="1"/>
</dbReference>
<dbReference type="GeneID" id="136804585"/>
<keyword evidence="1" id="KW-0540">Nuclease</keyword>